<gene>
    <name evidence="1" type="ORF">DHETER_LOCUS16055</name>
</gene>
<comment type="caution">
    <text evidence="1">The sequence shown here is derived from an EMBL/GenBank/DDBJ whole genome shotgun (WGS) entry which is preliminary data.</text>
</comment>
<feature type="non-terminal residue" evidence="1">
    <location>
        <position position="106"/>
    </location>
</feature>
<organism evidence="1 2">
    <name type="scientific">Dentiscutata heterogama</name>
    <dbReference type="NCBI Taxonomy" id="1316150"/>
    <lineage>
        <taxon>Eukaryota</taxon>
        <taxon>Fungi</taxon>
        <taxon>Fungi incertae sedis</taxon>
        <taxon>Mucoromycota</taxon>
        <taxon>Glomeromycotina</taxon>
        <taxon>Glomeromycetes</taxon>
        <taxon>Diversisporales</taxon>
        <taxon>Gigasporaceae</taxon>
        <taxon>Dentiscutata</taxon>
    </lineage>
</organism>
<sequence length="106" mass="12637">PRYKKLCFPDMTIEEILLPVRQKINQQTPLSVPKKISSFYQKLKHSSQQAQIIDDEVQKYWLFAEADETIKLLDWWNTHTIFYIVKLTVVFLDLYPNTSSKDLRSM</sequence>
<evidence type="ECO:0000313" key="2">
    <source>
        <dbReference type="Proteomes" id="UP000789702"/>
    </source>
</evidence>
<proteinExistence type="predicted"/>
<protein>
    <submittedName>
        <fullName evidence="1">1526_t:CDS:1</fullName>
    </submittedName>
</protein>
<evidence type="ECO:0000313" key="1">
    <source>
        <dbReference type="EMBL" id="CAG8774902.1"/>
    </source>
</evidence>
<name>A0ACA9R2Y0_9GLOM</name>
<dbReference type="Proteomes" id="UP000789702">
    <property type="component" value="Unassembled WGS sequence"/>
</dbReference>
<keyword evidence="2" id="KW-1185">Reference proteome</keyword>
<accession>A0ACA9R2Y0</accession>
<feature type="non-terminal residue" evidence="1">
    <location>
        <position position="1"/>
    </location>
</feature>
<reference evidence="1" key="1">
    <citation type="submission" date="2021-06" db="EMBL/GenBank/DDBJ databases">
        <authorList>
            <person name="Kallberg Y."/>
            <person name="Tangrot J."/>
            <person name="Rosling A."/>
        </authorList>
    </citation>
    <scope>NUCLEOTIDE SEQUENCE</scope>
    <source>
        <strain evidence="1">IL203A</strain>
    </source>
</reference>
<dbReference type="EMBL" id="CAJVPU010059174">
    <property type="protein sequence ID" value="CAG8774902.1"/>
    <property type="molecule type" value="Genomic_DNA"/>
</dbReference>